<feature type="domain" description="CCHC-type" evidence="11">
    <location>
        <begin position="286"/>
        <end position="299"/>
    </location>
</feature>
<dbReference type="InterPro" id="IPR043128">
    <property type="entry name" value="Rev_trsase/Diguanyl_cyclase"/>
</dbReference>
<dbReference type="Gene3D" id="1.10.340.70">
    <property type="match status" value="1"/>
</dbReference>
<dbReference type="Pfam" id="PF17921">
    <property type="entry name" value="Integrase_H2C2"/>
    <property type="match status" value="1"/>
</dbReference>
<keyword evidence="9" id="KW-0862">Zinc</keyword>
<dbReference type="InterPro" id="IPR041373">
    <property type="entry name" value="RT_RNaseH"/>
</dbReference>
<evidence type="ECO:0000259" key="13">
    <source>
        <dbReference type="PROSITE" id="PS50878"/>
    </source>
</evidence>
<dbReference type="SMART" id="SM00343">
    <property type="entry name" value="ZnF_C2HC"/>
    <property type="match status" value="2"/>
</dbReference>
<dbReference type="CDD" id="cd09274">
    <property type="entry name" value="RNase_HI_RT_Ty3"/>
    <property type="match status" value="1"/>
</dbReference>
<sequence>MVDNLGSRGHAKLVDHPSPVKASEFFLPAGDTDSEAEEVFSEGEDTFTASYSSSTDKKRVRHLIKDIGGTVEFNPQSEKEFDETLTKWKRVASSMLYLPSELKEVIILKSTPNNQDRIARKKLMLLSYQEFVDAYATTLFPFSDEINVVCQQLQTQDRGVDSIKVIEDFLLLKARFRALCRRWKQTSRYQSLDYSYCLLRKVDQEIEIKIRSDVSYRKCTLSEVIERIKAIERAEQLRHDRDPVLGSVQDSSPWAMPAAEVGTGKLCKWCQSPEHVSFKCLNKPICSNCQRPGHLPQDCWQITRKGPLGERHAYLRREPGGSFKLNIEDIRNNRQLLQTLANMYNEKYEKETRYYDHAKQRRDRKRSHPSPPVEGRANYPDQVMAQEPPTGAGKAVTEECSLSAVQGVNRLNCRHVQLPVAGRLVPFMVDTGAEINIFPDALLKRMDAQSQSTVTELDAPFQIKGVCGTSRCDSQVTVTTSIGGRPIDISLYVIPSGAMTQPLLGLPALQQLDASIDLKNDKLITQFGELPLIQDPNFVDCSSRLNALQEAEETFTIEQIRERINPELSAVQKEDIANMLLHYDKTWRLTKLGQCQLLEHAIDTGDHPPVKQGMRRYSPEQKEEINRQVQDLLSVGAVEESISPWRSQIVMVPKKTGEWRMCVDYRALNEVTVPDTFPLPVIEDLHDHLGGVEHVMTLDLKAGFHQIRIKEGDKAKTAFATPTGLYQFNVMPFGLINAPATFQRMTTKLLEDRLGKGCLVYIDDIIIYGTSWPVLMNNFEWVLQQLLRHQIYLNIRKSHFGLSEFDYLGVTIRKGKIYPSKKSIETIRKLTPPEDVNGVRRFLGLVGYLRKFIRDYATLVKPIQELVTLDEFNWSDQCQKGFEAVRRALVEAQLSLHLPRPGLPFCLDTDASTYAIAGVLQQTVDNKMHVLQFASKKLTAAESKWPIYELEAYAIVWSIFHFAHYLRGREFIVRTDHQSLKWLWSTEKSRIARWAMFLQEFQFKIIYRAGKTQQHVDIFTRDIEFSPLDEQIDARWALVCHTDVQPSMLTLNETFPTPEDLAAAFEREPEPIFSYTLQNGLPVVNNRVYVPEVLRRRIIFYFHFSRVGAHQGIQRSYHRLSKYFWWPNMFNDVRQFAKQCLTCIRRRHTAIDFVRGNLLSTGMFEVVACDTVGPIWFREKQHYIFTCIDHFSKFAIAVPLSTIRAVDLWEAFYCNWVSVLGTPRNLLSDNAFRAEEFRERCLGLGINCLFCSTYYPRGNGVVEAFHQYLNRSVSAFTSTTDWSFNEIVASSMLAYRSTPHPTTGESPYRIITGADLVLPHFQEWHKFENLITDVIPRLKLLNTFRQDALNHTLASVSKGRPPVKKDVDVGDTVVILLRGKLLHDLQRRFGAAKLLPTWSEPCRVTAIKDNKVVSQSVWHTHLTYEAPLSEVMKITRLPVDLRALTIREIEADHVQHKPPGADSLRRANPYEKKPRIPRGPHTRSRPAIRPFAGRRKSSIDRLLVNNTGNSRLHFALVPRDA</sequence>
<dbReference type="SUPFAM" id="SSF50630">
    <property type="entry name" value="Acid proteases"/>
    <property type="match status" value="1"/>
</dbReference>
<evidence type="ECO:0000256" key="3">
    <source>
        <dbReference type="ARBA" id="ARBA00022679"/>
    </source>
</evidence>
<protein>
    <recommendedName>
        <fullName evidence="1">RNA-directed DNA polymerase</fullName>
        <ecNumber evidence="1">2.7.7.49</ecNumber>
    </recommendedName>
</protein>
<feature type="compositionally biased region" description="Basic residues" evidence="10">
    <location>
        <begin position="1475"/>
        <end position="1491"/>
    </location>
</feature>
<dbReference type="RefSeq" id="XP_011132848.1">
    <property type="nucleotide sequence ID" value="XM_011134546.1"/>
</dbReference>
<dbReference type="GO" id="GO:0003676">
    <property type="term" value="F:nucleic acid binding"/>
    <property type="evidence" value="ECO:0007669"/>
    <property type="project" value="InterPro"/>
</dbReference>
<dbReference type="InterPro" id="IPR041588">
    <property type="entry name" value="Integrase_H2C2"/>
</dbReference>
<organism evidence="15 16">
    <name type="scientific">Gregarina niphandrodes</name>
    <name type="common">Septate eugregarine</name>
    <dbReference type="NCBI Taxonomy" id="110365"/>
    <lineage>
        <taxon>Eukaryota</taxon>
        <taxon>Sar</taxon>
        <taxon>Alveolata</taxon>
        <taxon>Apicomplexa</taxon>
        <taxon>Conoidasida</taxon>
        <taxon>Gregarinasina</taxon>
        <taxon>Eugregarinorida</taxon>
        <taxon>Gregarinidae</taxon>
        <taxon>Gregarina</taxon>
    </lineage>
</organism>
<dbReference type="InterPro" id="IPR001995">
    <property type="entry name" value="Peptidase_A2_cat"/>
</dbReference>
<evidence type="ECO:0000313" key="16">
    <source>
        <dbReference type="Proteomes" id="UP000019763"/>
    </source>
</evidence>
<evidence type="ECO:0000256" key="6">
    <source>
        <dbReference type="ARBA" id="ARBA00022759"/>
    </source>
</evidence>
<evidence type="ECO:0000256" key="10">
    <source>
        <dbReference type="SAM" id="MobiDB-lite"/>
    </source>
</evidence>
<dbReference type="Proteomes" id="UP000019763">
    <property type="component" value="Unassembled WGS sequence"/>
</dbReference>
<dbReference type="eggNOG" id="KOG0017">
    <property type="taxonomic scope" value="Eukaryota"/>
</dbReference>
<dbReference type="PANTHER" id="PTHR37984">
    <property type="entry name" value="PROTEIN CBG26694"/>
    <property type="match status" value="1"/>
</dbReference>
<evidence type="ECO:0000259" key="11">
    <source>
        <dbReference type="PROSITE" id="PS50158"/>
    </source>
</evidence>
<keyword evidence="5" id="KW-0540">Nuclease</keyword>
<keyword evidence="4" id="KW-0548">Nucleotidyltransferase</keyword>
<keyword evidence="9" id="KW-0479">Metal-binding</keyword>
<dbReference type="InterPro" id="IPR036875">
    <property type="entry name" value="Znf_CCHC_sf"/>
</dbReference>
<keyword evidence="2" id="KW-0645">Protease</keyword>
<dbReference type="InterPro" id="IPR043502">
    <property type="entry name" value="DNA/RNA_pol_sf"/>
</dbReference>
<dbReference type="FunFam" id="3.10.20.370:FF:000001">
    <property type="entry name" value="Retrovirus-related Pol polyprotein from transposon 17.6-like protein"/>
    <property type="match status" value="1"/>
</dbReference>
<feature type="region of interest" description="Disordered" evidence="10">
    <location>
        <begin position="352"/>
        <end position="393"/>
    </location>
</feature>
<dbReference type="InterPro" id="IPR050951">
    <property type="entry name" value="Retrovirus_Pol_polyprotein"/>
</dbReference>
<gene>
    <name evidence="15" type="ORF">GNI_154100</name>
</gene>
<evidence type="ECO:0000256" key="1">
    <source>
        <dbReference type="ARBA" id="ARBA00012493"/>
    </source>
</evidence>
<dbReference type="Gene3D" id="3.10.10.10">
    <property type="entry name" value="HIV Type 1 Reverse Transcriptase, subunit A, domain 1"/>
    <property type="match status" value="1"/>
</dbReference>
<dbReference type="InterPro" id="IPR001584">
    <property type="entry name" value="Integrase_cat-core"/>
</dbReference>
<evidence type="ECO:0000259" key="14">
    <source>
        <dbReference type="PROSITE" id="PS50994"/>
    </source>
</evidence>
<dbReference type="FunFam" id="3.10.10.10:FF:000007">
    <property type="entry name" value="Retrovirus-related Pol polyprotein from transposon 17.6-like Protein"/>
    <property type="match status" value="1"/>
</dbReference>
<dbReference type="PROSITE" id="PS50175">
    <property type="entry name" value="ASP_PROT_RETROV"/>
    <property type="match status" value="1"/>
</dbReference>
<accession>A0A023AZ96</accession>
<dbReference type="InterPro" id="IPR012337">
    <property type="entry name" value="RNaseH-like_sf"/>
</dbReference>
<keyword evidence="7" id="KW-0378">Hydrolase</keyword>
<keyword evidence="9" id="KW-0863">Zinc-finger</keyword>
<evidence type="ECO:0000256" key="9">
    <source>
        <dbReference type="PROSITE-ProRule" id="PRU00047"/>
    </source>
</evidence>
<name>A0A023AZ96_GRENI</name>
<dbReference type="Gene3D" id="3.30.420.10">
    <property type="entry name" value="Ribonuclease H-like superfamily/Ribonuclease H"/>
    <property type="match status" value="1"/>
</dbReference>
<dbReference type="Gene3D" id="3.30.70.270">
    <property type="match status" value="2"/>
</dbReference>
<dbReference type="Gene3D" id="2.40.70.10">
    <property type="entry name" value="Acid Proteases"/>
    <property type="match status" value="1"/>
</dbReference>
<dbReference type="GO" id="GO:0008270">
    <property type="term" value="F:zinc ion binding"/>
    <property type="evidence" value="ECO:0007669"/>
    <property type="project" value="UniProtKB-KW"/>
</dbReference>
<proteinExistence type="predicted"/>
<dbReference type="FunFam" id="3.30.70.270:FF:000020">
    <property type="entry name" value="Transposon Tf2-6 polyprotein-like Protein"/>
    <property type="match status" value="1"/>
</dbReference>
<dbReference type="OrthoDB" id="2013610at2759"/>
<keyword evidence="16" id="KW-1185">Reference proteome</keyword>
<dbReference type="PROSITE" id="PS50878">
    <property type="entry name" value="RT_POL"/>
    <property type="match status" value="1"/>
</dbReference>
<dbReference type="GO" id="GO:0003964">
    <property type="term" value="F:RNA-directed DNA polymerase activity"/>
    <property type="evidence" value="ECO:0007669"/>
    <property type="project" value="UniProtKB-KW"/>
</dbReference>
<evidence type="ECO:0000256" key="4">
    <source>
        <dbReference type="ARBA" id="ARBA00022695"/>
    </source>
</evidence>
<comment type="caution">
    <text evidence="15">The sequence shown here is derived from an EMBL/GenBank/DDBJ whole genome shotgun (WGS) entry which is preliminary data.</text>
</comment>
<dbReference type="Pfam" id="PF17917">
    <property type="entry name" value="RT_RNaseH"/>
    <property type="match status" value="1"/>
</dbReference>
<dbReference type="GO" id="GO:0004190">
    <property type="term" value="F:aspartic-type endopeptidase activity"/>
    <property type="evidence" value="ECO:0007669"/>
    <property type="project" value="InterPro"/>
</dbReference>
<keyword evidence="3" id="KW-0808">Transferase</keyword>
<feature type="region of interest" description="Disordered" evidence="10">
    <location>
        <begin position="1456"/>
        <end position="1491"/>
    </location>
</feature>
<feature type="domain" description="Integrase catalytic" evidence="14">
    <location>
        <begin position="1158"/>
        <end position="1315"/>
    </location>
</feature>
<dbReference type="CDD" id="cd01647">
    <property type="entry name" value="RT_LTR"/>
    <property type="match status" value="1"/>
</dbReference>
<dbReference type="GeneID" id="22915341"/>
<dbReference type="PROSITE" id="PS50158">
    <property type="entry name" value="ZF_CCHC"/>
    <property type="match status" value="1"/>
</dbReference>
<dbReference type="InterPro" id="IPR036397">
    <property type="entry name" value="RNaseH_sf"/>
</dbReference>
<dbReference type="EMBL" id="AFNH02001150">
    <property type="protein sequence ID" value="EZG44015.1"/>
    <property type="molecule type" value="Genomic_DNA"/>
</dbReference>
<dbReference type="GO" id="GO:0006508">
    <property type="term" value="P:proteolysis"/>
    <property type="evidence" value="ECO:0007669"/>
    <property type="project" value="UniProtKB-KW"/>
</dbReference>
<evidence type="ECO:0000256" key="2">
    <source>
        <dbReference type="ARBA" id="ARBA00022670"/>
    </source>
</evidence>
<dbReference type="PROSITE" id="PS50994">
    <property type="entry name" value="INTEGRASE"/>
    <property type="match status" value="1"/>
</dbReference>
<dbReference type="OMA" id="DICTIST"/>
<evidence type="ECO:0000256" key="8">
    <source>
        <dbReference type="ARBA" id="ARBA00022918"/>
    </source>
</evidence>
<feature type="domain" description="Reverse transcriptase" evidence="13">
    <location>
        <begin position="633"/>
        <end position="812"/>
    </location>
</feature>
<dbReference type="EC" id="2.7.7.49" evidence="1"/>
<dbReference type="PANTHER" id="PTHR37984:SF5">
    <property type="entry name" value="PROTEIN NYNRIN-LIKE"/>
    <property type="match status" value="1"/>
</dbReference>
<dbReference type="VEuPathDB" id="CryptoDB:GNI_154100"/>
<dbReference type="InterPro" id="IPR000477">
    <property type="entry name" value="RT_dom"/>
</dbReference>
<evidence type="ECO:0000259" key="12">
    <source>
        <dbReference type="PROSITE" id="PS50175"/>
    </source>
</evidence>
<feature type="domain" description="Peptidase A2" evidence="12">
    <location>
        <begin position="425"/>
        <end position="508"/>
    </location>
</feature>
<dbReference type="Gene3D" id="3.10.20.370">
    <property type="match status" value="1"/>
</dbReference>
<reference evidence="15" key="1">
    <citation type="submission" date="2013-12" db="EMBL/GenBank/DDBJ databases">
        <authorList>
            <person name="Omoto C.K."/>
            <person name="Sibley D."/>
            <person name="Venepally P."/>
            <person name="Hadjithomas M."/>
            <person name="Karamycheva S."/>
            <person name="Brunk B."/>
            <person name="Roos D."/>
            <person name="Caler E."/>
            <person name="Lorenzi H."/>
        </authorList>
    </citation>
    <scope>NUCLEOTIDE SEQUENCE</scope>
</reference>
<dbReference type="Pfam" id="PF00078">
    <property type="entry name" value="RVT_1"/>
    <property type="match status" value="1"/>
</dbReference>
<dbReference type="CDD" id="cd00303">
    <property type="entry name" value="retropepsin_like"/>
    <property type="match status" value="1"/>
</dbReference>
<dbReference type="GO" id="GO:0004519">
    <property type="term" value="F:endonuclease activity"/>
    <property type="evidence" value="ECO:0007669"/>
    <property type="project" value="UniProtKB-KW"/>
</dbReference>
<dbReference type="InterPro" id="IPR021109">
    <property type="entry name" value="Peptidase_aspartic_dom_sf"/>
</dbReference>
<dbReference type="SUPFAM" id="SSF56672">
    <property type="entry name" value="DNA/RNA polymerases"/>
    <property type="match status" value="1"/>
</dbReference>
<evidence type="ECO:0000313" key="15">
    <source>
        <dbReference type="EMBL" id="EZG44015.1"/>
    </source>
</evidence>
<keyword evidence="6" id="KW-0255">Endonuclease</keyword>
<keyword evidence="8 15" id="KW-0695">RNA-directed DNA polymerase</keyword>
<dbReference type="GO" id="GO:0015074">
    <property type="term" value="P:DNA integration"/>
    <property type="evidence" value="ECO:0007669"/>
    <property type="project" value="InterPro"/>
</dbReference>
<feature type="compositionally biased region" description="Basic and acidic residues" evidence="10">
    <location>
        <begin position="1463"/>
        <end position="1474"/>
    </location>
</feature>
<evidence type="ECO:0000256" key="7">
    <source>
        <dbReference type="ARBA" id="ARBA00022801"/>
    </source>
</evidence>
<feature type="compositionally biased region" description="Basic residues" evidence="10">
    <location>
        <begin position="359"/>
        <end position="368"/>
    </location>
</feature>
<dbReference type="InterPro" id="IPR001878">
    <property type="entry name" value="Znf_CCHC"/>
</dbReference>
<evidence type="ECO:0000256" key="5">
    <source>
        <dbReference type="ARBA" id="ARBA00022722"/>
    </source>
</evidence>
<dbReference type="SUPFAM" id="SSF53098">
    <property type="entry name" value="Ribonuclease H-like"/>
    <property type="match status" value="1"/>
</dbReference>
<dbReference type="Gene3D" id="4.10.60.10">
    <property type="entry name" value="Zinc finger, CCHC-type"/>
    <property type="match status" value="1"/>
</dbReference>
<dbReference type="SUPFAM" id="SSF57756">
    <property type="entry name" value="Retrovirus zinc finger-like domains"/>
    <property type="match status" value="1"/>
</dbReference>